<accession>A0ABN9TE71</accession>
<gene>
    <name evidence="2" type="ORF">PCOR1329_LOCUS38227</name>
</gene>
<evidence type="ECO:0000313" key="3">
    <source>
        <dbReference type="Proteomes" id="UP001189429"/>
    </source>
</evidence>
<keyword evidence="3" id="KW-1185">Reference proteome</keyword>
<reference evidence="2" key="1">
    <citation type="submission" date="2023-10" db="EMBL/GenBank/DDBJ databases">
        <authorList>
            <person name="Chen Y."/>
            <person name="Shah S."/>
            <person name="Dougan E. K."/>
            <person name="Thang M."/>
            <person name="Chan C."/>
        </authorList>
    </citation>
    <scope>NUCLEOTIDE SEQUENCE [LARGE SCALE GENOMIC DNA]</scope>
</reference>
<proteinExistence type="predicted"/>
<feature type="region of interest" description="Disordered" evidence="1">
    <location>
        <begin position="187"/>
        <end position="223"/>
    </location>
</feature>
<evidence type="ECO:0000313" key="2">
    <source>
        <dbReference type="EMBL" id="CAK0844056.1"/>
    </source>
</evidence>
<name>A0ABN9TE71_9DINO</name>
<protein>
    <submittedName>
        <fullName evidence="2">Uncharacterized protein</fullName>
    </submittedName>
</protein>
<feature type="region of interest" description="Disordered" evidence="1">
    <location>
        <begin position="303"/>
        <end position="345"/>
    </location>
</feature>
<evidence type="ECO:0000256" key="1">
    <source>
        <dbReference type="SAM" id="MobiDB-lite"/>
    </source>
</evidence>
<feature type="region of interest" description="Disordered" evidence="1">
    <location>
        <begin position="267"/>
        <end position="291"/>
    </location>
</feature>
<dbReference type="Proteomes" id="UP001189429">
    <property type="component" value="Unassembled WGS sequence"/>
</dbReference>
<sequence>MAEETEAEAFFAGDGAASDDGRSGATDLPTLILPLDVSAGGCNCSTGFTSGGLECRFASRAVRVSREMPPARFVRAQFLFSTSGSRDWWARSSGQAGGISERPLLHLCTERLCSVIMCPPSYAELMHVVDGGKLGLLELRAHEECLHSISGAAWPTDVLGPLEAARAAVVPSRPAAAAKSLPAPPVAGPFDGHLGPASPALSDCESELSRKSSRPRAHFDIQKRGRAGVDFTCDAEVATAAGEPPPKKRSSGDLLQEWAAKLKALPGADAARGSREPAPGGATSSQDVGAGQRELARALLQAMREGKEPASTSELISDGAGSTDPAGAPRVLAGKRARGPTAVVG</sequence>
<organism evidence="2 3">
    <name type="scientific">Prorocentrum cordatum</name>
    <dbReference type="NCBI Taxonomy" id="2364126"/>
    <lineage>
        <taxon>Eukaryota</taxon>
        <taxon>Sar</taxon>
        <taxon>Alveolata</taxon>
        <taxon>Dinophyceae</taxon>
        <taxon>Prorocentrales</taxon>
        <taxon>Prorocentraceae</taxon>
        <taxon>Prorocentrum</taxon>
    </lineage>
</organism>
<dbReference type="EMBL" id="CAUYUJ010014627">
    <property type="protein sequence ID" value="CAK0844056.1"/>
    <property type="molecule type" value="Genomic_DNA"/>
</dbReference>
<comment type="caution">
    <text evidence="2">The sequence shown here is derived from an EMBL/GenBank/DDBJ whole genome shotgun (WGS) entry which is preliminary data.</text>
</comment>